<dbReference type="EMBL" id="CAJNRD030001116">
    <property type="protein sequence ID" value="CAG5075281.1"/>
    <property type="molecule type" value="Genomic_DNA"/>
</dbReference>
<reference evidence="2" key="1">
    <citation type="submission" date="2021-04" db="EMBL/GenBank/DDBJ databases">
        <authorList>
            <person name="Chebbi M.A.C M."/>
        </authorList>
    </citation>
    <scope>NUCLEOTIDE SEQUENCE</scope>
</reference>
<dbReference type="Proteomes" id="UP000786811">
    <property type="component" value="Unassembled WGS sequence"/>
</dbReference>
<name>A0A8J2EC86_COTCN</name>
<comment type="caution">
    <text evidence="2">The sequence shown here is derived from an EMBL/GenBank/DDBJ whole genome shotgun (WGS) entry which is preliminary data.</text>
</comment>
<evidence type="ECO:0000313" key="2">
    <source>
        <dbReference type="EMBL" id="CAG5075281.1"/>
    </source>
</evidence>
<accession>A0A8J2EC86</accession>
<sequence>MNGLKSSVFFLIANLICFADPKVARSYEATPKNDAPEVVKFSHDAWEIFRNRSNNITASLKLATVLKVRVLVVGEERRYTMLVIYRINESISRYYCIVFVRTKNNEPIFVQCYKAPIDFENPNKYDEGMMEMYNYFYWNM</sequence>
<dbReference type="AlphaFoldDB" id="A0A8J2EC86"/>
<feature type="chain" id="PRO_5035248818" description="Cystatin domain-containing protein" evidence="1">
    <location>
        <begin position="27"/>
        <end position="140"/>
    </location>
</feature>
<gene>
    <name evidence="2" type="ORF">HICCMSTLAB_LOCUS1435</name>
</gene>
<keyword evidence="1" id="KW-0732">Signal</keyword>
<organism evidence="2 3">
    <name type="scientific">Cotesia congregata</name>
    <name type="common">Parasitoid wasp</name>
    <name type="synonym">Apanteles congregatus</name>
    <dbReference type="NCBI Taxonomy" id="51543"/>
    <lineage>
        <taxon>Eukaryota</taxon>
        <taxon>Metazoa</taxon>
        <taxon>Ecdysozoa</taxon>
        <taxon>Arthropoda</taxon>
        <taxon>Hexapoda</taxon>
        <taxon>Insecta</taxon>
        <taxon>Pterygota</taxon>
        <taxon>Neoptera</taxon>
        <taxon>Endopterygota</taxon>
        <taxon>Hymenoptera</taxon>
        <taxon>Apocrita</taxon>
        <taxon>Ichneumonoidea</taxon>
        <taxon>Braconidae</taxon>
        <taxon>Microgastrinae</taxon>
        <taxon>Cotesia</taxon>
    </lineage>
</organism>
<protein>
    <recommendedName>
        <fullName evidence="4">Cystatin domain-containing protein</fullName>
    </recommendedName>
</protein>
<evidence type="ECO:0008006" key="4">
    <source>
        <dbReference type="Google" id="ProtNLM"/>
    </source>
</evidence>
<evidence type="ECO:0000256" key="1">
    <source>
        <dbReference type="SAM" id="SignalP"/>
    </source>
</evidence>
<proteinExistence type="predicted"/>
<keyword evidence="3" id="KW-1185">Reference proteome</keyword>
<feature type="signal peptide" evidence="1">
    <location>
        <begin position="1"/>
        <end position="26"/>
    </location>
</feature>
<evidence type="ECO:0000313" key="3">
    <source>
        <dbReference type="Proteomes" id="UP000786811"/>
    </source>
</evidence>